<keyword evidence="4" id="KW-1185">Reference proteome</keyword>
<dbReference type="Gene3D" id="1.10.3210.10">
    <property type="entry name" value="Hypothetical protein af1432"/>
    <property type="match status" value="1"/>
</dbReference>
<dbReference type="EMBL" id="CP007142">
    <property type="protein sequence ID" value="AJQ94297.1"/>
    <property type="molecule type" value="Genomic_DNA"/>
</dbReference>
<dbReference type="HOGENOM" id="CLU_028163_2_0_6"/>
<dbReference type="GO" id="GO:0006203">
    <property type="term" value="P:dGTP catabolic process"/>
    <property type="evidence" value="ECO:0007669"/>
    <property type="project" value="TreeGrafter"/>
</dbReference>
<dbReference type="InterPro" id="IPR050135">
    <property type="entry name" value="dGTPase-like"/>
</dbReference>
<dbReference type="Gene3D" id="1.10.3550.10">
    <property type="entry name" value="eoxyguanosinetriphosphate triphosphohydrolase domain-like"/>
    <property type="match status" value="1"/>
</dbReference>
<dbReference type="KEGG" id="gsn:YC6258_02259"/>
<dbReference type="PROSITE" id="PS51831">
    <property type="entry name" value="HD"/>
    <property type="match status" value="1"/>
</dbReference>
<dbReference type="InterPro" id="IPR027432">
    <property type="entry name" value="dGTP_triphosphohydrolase_C"/>
</dbReference>
<reference evidence="3 4" key="1">
    <citation type="submission" date="2014-01" db="EMBL/GenBank/DDBJ databases">
        <title>Full genme sequencing of cellulolytic bacterium Gynuella sunshinyii YC6258T gen. nov., sp. nov.</title>
        <authorList>
            <person name="Khan H."/>
            <person name="Chung E.J."/>
            <person name="Chung Y.R."/>
        </authorList>
    </citation>
    <scope>NUCLEOTIDE SEQUENCE [LARGE SCALE GENOMIC DNA]</scope>
    <source>
        <strain evidence="3 4">YC6258</strain>
    </source>
</reference>
<dbReference type="PANTHER" id="PTHR11373:SF40">
    <property type="entry name" value="DEOXYGUANOSINETRIPHOSPHATE TRIPHOSPHOHYDROLASE-LIKE PROTEIN 2"/>
    <property type="match status" value="1"/>
</dbReference>
<accession>A0A0C5VI25</accession>
<dbReference type="InterPro" id="IPR003607">
    <property type="entry name" value="HD/PDEase_dom"/>
</dbReference>
<dbReference type="STRING" id="1445510.YC6258_02259"/>
<organism evidence="3 4">
    <name type="scientific">Gynuella sunshinyii YC6258</name>
    <dbReference type="NCBI Taxonomy" id="1445510"/>
    <lineage>
        <taxon>Bacteria</taxon>
        <taxon>Pseudomonadati</taxon>
        <taxon>Pseudomonadota</taxon>
        <taxon>Gammaproteobacteria</taxon>
        <taxon>Oceanospirillales</taxon>
        <taxon>Saccharospirillaceae</taxon>
        <taxon>Gynuella</taxon>
    </lineage>
</organism>
<feature type="domain" description="HD" evidence="2">
    <location>
        <begin position="61"/>
        <end position="242"/>
    </location>
</feature>
<dbReference type="SUPFAM" id="SSF109604">
    <property type="entry name" value="HD-domain/PDEase-like"/>
    <property type="match status" value="1"/>
</dbReference>
<dbReference type="AlphaFoldDB" id="A0A0C5VI25"/>
<dbReference type="EC" id="3.1.5.1" evidence="3"/>
<dbReference type="NCBIfam" id="NF002205">
    <property type="entry name" value="PRK01096.1"/>
    <property type="match status" value="1"/>
</dbReference>
<protein>
    <submittedName>
        <fullName evidence="3">dGTP triphosphohydrolase</fullName>
        <ecNumber evidence="3">3.1.5.1</ecNumber>
    </submittedName>
</protein>
<keyword evidence="1 3" id="KW-0378">Hydrolase</keyword>
<evidence type="ECO:0000259" key="2">
    <source>
        <dbReference type="PROSITE" id="PS51831"/>
    </source>
</evidence>
<dbReference type="NCBIfam" id="TIGR01353">
    <property type="entry name" value="dGTP_triPase"/>
    <property type="match status" value="1"/>
</dbReference>
<dbReference type="Gene3D" id="1.10.3410.10">
    <property type="entry name" value="putative deoxyguanosinetriphosphate triphosphohydrolase like domain"/>
    <property type="match status" value="1"/>
</dbReference>
<dbReference type="RefSeq" id="WP_044616855.1">
    <property type="nucleotide sequence ID" value="NZ_CP007142.1"/>
</dbReference>
<dbReference type="PANTHER" id="PTHR11373">
    <property type="entry name" value="DEOXYNUCLEOSIDE TRIPHOSPHATE TRIPHOSPHOHYDROLASE"/>
    <property type="match status" value="1"/>
</dbReference>
<sequence length="443" mass="49941">MHWDKLLTTERYGHGFISGQELGRSHYHKDQDRIVFSAAFRKLTGKTQVHPLAINDQIHTRLIHSIEVGSVGRSLGIKVGERIARDLPEWIEADDLGVIVQSACFAHDIGNPPFGHAGEYAIQDWFKQSRNAWLTEPLSEPERADLKGFEGNAQGFRIVSQLEYHLFHGGLRLTYPTLGTLLKYPWTIEHVDAKGKFSCFQSERRVLDELASKLGLIKGHRGQYSRHPLSYLMEAADDICYAIIDLEDAVELHILDYEEVKPILLTLCGERQMEIPELLHDDVAPHRKLAALRGRAMQAIIDSIVDAFETHLPAIMCGEFTGDLLAATSEHVVEGMRQAKSLARNKVFLDSAKTETELGAYHIISTLLDVFIPAGFELFEKKDNHDLSYRTKRVFDLMGGDAPMPRWALYEIYQRQLDFVTGMTDNYSGYLARQIGGTGPGLV</sequence>
<dbReference type="PATRIC" id="fig|1445510.3.peg.2217"/>
<evidence type="ECO:0000313" key="4">
    <source>
        <dbReference type="Proteomes" id="UP000032266"/>
    </source>
</evidence>
<gene>
    <name evidence="3" type="ORF">YC6258_02259</name>
</gene>
<dbReference type="Pfam" id="PF01966">
    <property type="entry name" value="HD"/>
    <property type="match status" value="1"/>
</dbReference>
<dbReference type="InterPro" id="IPR006674">
    <property type="entry name" value="HD_domain"/>
</dbReference>
<evidence type="ECO:0000256" key="1">
    <source>
        <dbReference type="ARBA" id="ARBA00022801"/>
    </source>
</evidence>
<dbReference type="SMART" id="SM00471">
    <property type="entry name" value="HDc"/>
    <property type="match status" value="1"/>
</dbReference>
<evidence type="ECO:0000313" key="3">
    <source>
        <dbReference type="EMBL" id="AJQ94297.1"/>
    </source>
</evidence>
<dbReference type="InterPro" id="IPR006261">
    <property type="entry name" value="dGTPase"/>
</dbReference>
<dbReference type="Proteomes" id="UP000032266">
    <property type="component" value="Chromosome"/>
</dbReference>
<proteinExistence type="predicted"/>
<dbReference type="InterPro" id="IPR023293">
    <property type="entry name" value="dGTP_triP_hydro_central_sf"/>
</dbReference>
<name>A0A0C5VI25_9GAMM</name>
<dbReference type="GO" id="GO:0008832">
    <property type="term" value="F:dGTPase activity"/>
    <property type="evidence" value="ECO:0007669"/>
    <property type="project" value="UniProtKB-EC"/>
</dbReference>